<dbReference type="GO" id="GO:0046654">
    <property type="term" value="P:tetrahydrofolate biosynthetic process"/>
    <property type="evidence" value="ECO:0007669"/>
    <property type="project" value="UniProtKB-UniPathway"/>
</dbReference>
<dbReference type="SUPFAM" id="SSF55083">
    <property type="entry name" value="6-hydroxymethyl-7,8-dihydropterin pyrophosphokinase, HPPK"/>
    <property type="match status" value="1"/>
</dbReference>
<feature type="domain" description="7,8-dihydro-6-hydroxymethylpterin-pyrophosphokinase" evidence="8">
    <location>
        <begin position="88"/>
        <end position="99"/>
    </location>
</feature>
<dbReference type="GO" id="GO:0005524">
    <property type="term" value="F:ATP binding"/>
    <property type="evidence" value="ECO:0007669"/>
    <property type="project" value="UniProtKB-KW"/>
</dbReference>
<gene>
    <name evidence="9" type="ORF">Apau_1006</name>
</gene>
<evidence type="ECO:0000256" key="5">
    <source>
        <dbReference type="ARBA" id="ARBA00022777"/>
    </source>
</evidence>
<evidence type="ECO:0000256" key="2">
    <source>
        <dbReference type="ARBA" id="ARBA00013253"/>
    </source>
</evidence>
<protein>
    <recommendedName>
        <fullName evidence="2">2-amino-4-hydroxy-6-hydroxymethyldihydropteridine diphosphokinase</fullName>
        <ecNumber evidence="2">2.7.6.3</ecNumber>
    </recommendedName>
</protein>
<dbReference type="EMBL" id="CM001022">
    <property type="protein sequence ID" value="EFQ23433.1"/>
    <property type="molecule type" value="Genomic_DNA"/>
</dbReference>
<dbReference type="GO" id="GO:0016301">
    <property type="term" value="F:kinase activity"/>
    <property type="evidence" value="ECO:0007669"/>
    <property type="project" value="UniProtKB-KW"/>
</dbReference>
<dbReference type="CDD" id="cd00483">
    <property type="entry name" value="HPPK"/>
    <property type="match status" value="1"/>
</dbReference>
<dbReference type="GO" id="GO:0003848">
    <property type="term" value="F:2-amino-4-hydroxy-6-hydroxymethyldihydropteridine diphosphokinase activity"/>
    <property type="evidence" value="ECO:0007669"/>
    <property type="project" value="UniProtKB-EC"/>
</dbReference>
<evidence type="ECO:0000313" key="10">
    <source>
        <dbReference type="Proteomes" id="UP000005096"/>
    </source>
</evidence>
<comment type="pathway">
    <text evidence="1">Cofactor biosynthesis; tetrahydrofolate biosynthesis; 2-amino-4-hydroxy-6-hydroxymethyl-7,8-dihydropteridine diphosphate from 7,8-dihydroneopterin triphosphate: step 4/4.</text>
</comment>
<keyword evidence="10" id="KW-1185">Reference proteome</keyword>
<dbReference type="eggNOG" id="COG0801">
    <property type="taxonomic scope" value="Bacteria"/>
</dbReference>
<keyword evidence="3 9" id="KW-0808">Transferase</keyword>
<dbReference type="UniPathway" id="UPA00077">
    <property type="reaction ID" value="UER00155"/>
</dbReference>
<dbReference type="OrthoDB" id="9808041at2"/>
<evidence type="ECO:0000256" key="6">
    <source>
        <dbReference type="ARBA" id="ARBA00022840"/>
    </source>
</evidence>
<dbReference type="Pfam" id="PF01288">
    <property type="entry name" value="HPPK"/>
    <property type="match status" value="1"/>
</dbReference>
<keyword evidence="7" id="KW-0289">Folate biosynthesis</keyword>
<dbReference type="AlphaFoldDB" id="E3CWY3"/>
<keyword evidence="6" id="KW-0067">ATP-binding</keyword>
<evidence type="ECO:0000256" key="4">
    <source>
        <dbReference type="ARBA" id="ARBA00022741"/>
    </source>
</evidence>
<dbReference type="STRING" id="584708.Apau_1006"/>
<dbReference type="Proteomes" id="UP000005096">
    <property type="component" value="Chromosome"/>
</dbReference>
<organism evidence="9 10">
    <name type="scientific">Aminomonas paucivorans DSM 12260</name>
    <dbReference type="NCBI Taxonomy" id="584708"/>
    <lineage>
        <taxon>Bacteria</taxon>
        <taxon>Thermotogati</taxon>
        <taxon>Synergistota</taxon>
        <taxon>Synergistia</taxon>
        <taxon>Synergistales</taxon>
        <taxon>Synergistaceae</taxon>
        <taxon>Aminomonas</taxon>
    </lineage>
</organism>
<reference evidence="9 10" key="1">
    <citation type="journal article" date="2010" name="Stand. Genomic Sci.">
        <title>Non-contiguous finished genome sequence of Aminomonas paucivorans type strain (GLU-3).</title>
        <authorList>
            <person name="Pitluck S."/>
            <person name="Yasawong M."/>
            <person name="Held B."/>
            <person name="Lapidus A."/>
            <person name="Nolan M."/>
            <person name="Copeland A."/>
            <person name="Lucas S."/>
            <person name="Del Rio T.G."/>
            <person name="Tice H."/>
            <person name="Cheng J.F."/>
            <person name="Chertkov O."/>
            <person name="Goodwin L."/>
            <person name="Tapia R."/>
            <person name="Han C."/>
            <person name="Liolios K."/>
            <person name="Ivanova N."/>
            <person name="Mavromatis K."/>
            <person name="Ovchinnikova G."/>
            <person name="Pati A."/>
            <person name="Chen A."/>
            <person name="Palaniappan K."/>
            <person name="Land M."/>
            <person name="Hauser L."/>
            <person name="Chang Y.J."/>
            <person name="Jeffries C.D."/>
            <person name="Pukall R."/>
            <person name="Spring S."/>
            <person name="Rohde M."/>
            <person name="Sikorski J."/>
            <person name="Goker M."/>
            <person name="Woyke T."/>
            <person name="Bristow J."/>
            <person name="Eisen J.A."/>
            <person name="Markowitz V."/>
            <person name="Hugenholtz P."/>
            <person name="Kyrpides N.C."/>
            <person name="Klenk H.P."/>
        </authorList>
    </citation>
    <scope>NUCLEOTIDE SEQUENCE [LARGE SCALE GENOMIC DNA]</scope>
    <source>
        <strain evidence="9 10">DSM 12260</strain>
    </source>
</reference>
<dbReference type="NCBIfam" id="TIGR01498">
    <property type="entry name" value="folK"/>
    <property type="match status" value="1"/>
</dbReference>
<dbReference type="RefSeq" id="WP_006300616.1">
    <property type="nucleotide sequence ID" value="NZ_CM001022.1"/>
</dbReference>
<sequence>MSRVALALGTNLGDRLGNLRRAVRELTAAGWTVERASDVFETPPFGDEDQPPFLNACLVASVPEEDPEAALRFLKDLEGRMGRISRHRNGPREIDLDLLFWDDRVLQTPALTLPHPGIPQRPFVLVPLLQVAADWVHPALRKTVAELARDVSSERIVRIVSLS</sequence>
<dbReference type="Gene3D" id="3.30.70.560">
    <property type="entry name" value="7,8-Dihydro-6-hydroxymethylpterin-pyrophosphokinase HPPK"/>
    <property type="match status" value="1"/>
</dbReference>
<dbReference type="PROSITE" id="PS00794">
    <property type="entry name" value="HPPK"/>
    <property type="match status" value="1"/>
</dbReference>
<accession>E3CWY3</accession>
<keyword evidence="4" id="KW-0547">Nucleotide-binding</keyword>
<proteinExistence type="predicted"/>
<evidence type="ECO:0000256" key="3">
    <source>
        <dbReference type="ARBA" id="ARBA00022679"/>
    </source>
</evidence>
<name>E3CWY3_9BACT</name>
<dbReference type="HOGENOM" id="CLU_097916_1_2_0"/>
<dbReference type="InterPro" id="IPR000550">
    <property type="entry name" value="Hppk"/>
</dbReference>
<dbReference type="PaxDb" id="584708-Apau_1006"/>
<dbReference type="PANTHER" id="PTHR43071">
    <property type="entry name" value="2-AMINO-4-HYDROXY-6-HYDROXYMETHYLDIHYDROPTERIDINE PYROPHOSPHOKINASE"/>
    <property type="match status" value="1"/>
</dbReference>
<dbReference type="PANTHER" id="PTHR43071:SF1">
    <property type="entry name" value="2-AMINO-4-HYDROXY-6-HYDROXYMETHYLDIHYDROPTERIDINE PYROPHOSPHOKINASE"/>
    <property type="match status" value="1"/>
</dbReference>
<evidence type="ECO:0000259" key="8">
    <source>
        <dbReference type="PROSITE" id="PS00794"/>
    </source>
</evidence>
<dbReference type="EC" id="2.7.6.3" evidence="2"/>
<evidence type="ECO:0000256" key="7">
    <source>
        <dbReference type="ARBA" id="ARBA00022909"/>
    </source>
</evidence>
<evidence type="ECO:0000256" key="1">
    <source>
        <dbReference type="ARBA" id="ARBA00005051"/>
    </source>
</evidence>
<keyword evidence="5 9" id="KW-0418">Kinase</keyword>
<dbReference type="GO" id="GO:0046656">
    <property type="term" value="P:folic acid biosynthetic process"/>
    <property type="evidence" value="ECO:0007669"/>
    <property type="project" value="UniProtKB-KW"/>
</dbReference>
<dbReference type="InterPro" id="IPR035907">
    <property type="entry name" value="Hppk_sf"/>
</dbReference>
<evidence type="ECO:0000313" key="9">
    <source>
        <dbReference type="EMBL" id="EFQ23433.1"/>
    </source>
</evidence>